<dbReference type="Proteomes" id="UP000188268">
    <property type="component" value="Unassembled WGS sequence"/>
</dbReference>
<dbReference type="Gramene" id="OMO80758">
    <property type="protein sequence ID" value="OMO80758"/>
    <property type="gene ID" value="CCACVL1_12771"/>
</dbReference>
<evidence type="ECO:0000313" key="1">
    <source>
        <dbReference type="EMBL" id="OMO80758.1"/>
    </source>
</evidence>
<proteinExistence type="predicted"/>
<dbReference type="AlphaFoldDB" id="A0A1R3IDW5"/>
<keyword evidence="2" id="KW-1185">Reference proteome</keyword>
<organism evidence="1 2">
    <name type="scientific">Corchorus capsularis</name>
    <name type="common">Jute</name>
    <dbReference type="NCBI Taxonomy" id="210143"/>
    <lineage>
        <taxon>Eukaryota</taxon>
        <taxon>Viridiplantae</taxon>
        <taxon>Streptophyta</taxon>
        <taxon>Embryophyta</taxon>
        <taxon>Tracheophyta</taxon>
        <taxon>Spermatophyta</taxon>
        <taxon>Magnoliopsida</taxon>
        <taxon>eudicotyledons</taxon>
        <taxon>Gunneridae</taxon>
        <taxon>Pentapetalae</taxon>
        <taxon>rosids</taxon>
        <taxon>malvids</taxon>
        <taxon>Malvales</taxon>
        <taxon>Malvaceae</taxon>
        <taxon>Grewioideae</taxon>
        <taxon>Apeibeae</taxon>
        <taxon>Corchorus</taxon>
    </lineage>
</organism>
<protein>
    <submittedName>
        <fullName evidence="1">Uncharacterized protein</fullName>
    </submittedName>
</protein>
<comment type="caution">
    <text evidence="1">The sequence shown here is derived from an EMBL/GenBank/DDBJ whole genome shotgun (WGS) entry which is preliminary data.</text>
</comment>
<evidence type="ECO:0000313" key="2">
    <source>
        <dbReference type="Proteomes" id="UP000188268"/>
    </source>
</evidence>
<reference evidence="1 2" key="1">
    <citation type="submission" date="2013-09" db="EMBL/GenBank/DDBJ databases">
        <title>Corchorus capsularis genome sequencing.</title>
        <authorList>
            <person name="Alam M."/>
            <person name="Haque M.S."/>
            <person name="Islam M.S."/>
            <person name="Emdad E.M."/>
            <person name="Islam M.M."/>
            <person name="Ahmed B."/>
            <person name="Halim A."/>
            <person name="Hossen Q.M.M."/>
            <person name="Hossain M.Z."/>
            <person name="Ahmed R."/>
            <person name="Khan M.M."/>
            <person name="Islam R."/>
            <person name="Rashid M.M."/>
            <person name="Khan S.A."/>
            <person name="Rahman M.S."/>
            <person name="Alam M."/>
        </authorList>
    </citation>
    <scope>NUCLEOTIDE SEQUENCE [LARGE SCALE GENOMIC DNA]</scope>
    <source>
        <strain evidence="2">cv. CVL-1</strain>
        <tissue evidence="1">Whole seedling</tissue>
    </source>
</reference>
<name>A0A1R3IDW5_COCAP</name>
<gene>
    <name evidence="1" type="ORF">CCACVL1_12771</name>
</gene>
<dbReference type="EMBL" id="AWWV01010255">
    <property type="protein sequence ID" value="OMO80758.1"/>
    <property type="molecule type" value="Genomic_DNA"/>
</dbReference>
<sequence length="64" mass="7084">MVGKGDLKIVAVSSIYNSTEPGFSLFNDRNRRRDETNCNFTKDILGQAMCTAQIGLPHLGTFAY</sequence>
<accession>A0A1R3IDW5</accession>